<accession>A0AAV4NA22</accession>
<organism evidence="1 2">
    <name type="scientific">Caerostris extrusa</name>
    <name type="common">Bark spider</name>
    <name type="synonym">Caerostris bankana</name>
    <dbReference type="NCBI Taxonomy" id="172846"/>
    <lineage>
        <taxon>Eukaryota</taxon>
        <taxon>Metazoa</taxon>
        <taxon>Ecdysozoa</taxon>
        <taxon>Arthropoda</taxon>
        <taxon>Chelicerata</taxon>
        <taxon>Arachnida</taxon>
        <taxon>Araneae</taxon>
        <taxon>Araneomorphae</taxon>
        <taxon>Entelegynae</taxon>
        <taxon>Araneoidea</taxon>
        <taxon>Araneidae</taxon>
        <taxon>Caerostris</taxon>
    </lineage>
</organism>
<dbReference type="AlphaFoldDB" id="A0AAV4NA22"/>
<comment type="caution">
    <text evidence="1">The sequence shown here is derived from an EMBL/GenBank/DDBJ whole genome shotgun (WGS) entry which is preliminary data.</text>
</comment>
<keyword evidence="2" id="KW-1185">Reference proteome</keyword>
<evidence type="ECO:0000313" key="1">
    <source>
        <dbReference type="EMBL" id="GIX80690.1"/>
    </source>
</evidence>
<dbReference type="EMBL" id="BPLR01003055">
    <property type="protein sequence ID" value="GIX80690.1"/>
    <property type="molecule type" value="Genomic_DNA"/>
</dbReference>
<reference evidence="1 2" key="1">
    <citation type="submission" date="2021-06" db="EMBL/GenBank/DDBJ databases">
        <title>Caerostris extrusa draft genome.</title>
        <authorList>
            <person name="Kono N."/>
            <person name="Arakawa K."/>
        </authorList>
    </citation>
    <scope>NUCLEOTIDE SEQUENCE [LARGE SCALE GENOMIC DNA]</scope>
</reference>
<protein>
    <submittedName>
        <fullName evidence="1">Uncharacterized protein</fullName>
    </submittedName>
</protein>
<name>A0AAV4NA22_CAEEX</name>
<sequence length="104" mass="11499">MGGLDAAAAKCGELGITHISSSLNAEDIPHPTPHTHTQTRIPVFLYSCIFSGHIRIVCCCSSVVRTFLVEHRHHVTSSESHRFRIHYLMLRILRGNAGILGRNA</sequence>
<evidence type="ECO:0000313" key="2">
    <source>
        <dbReference type="Proteomes" id="UP001054945"/>
    </source>
</evidence>
<dbReference type="Proteomes" id="UP001054945">
    <property type="component" value="Unassembled WGS sequence"/>
</dbReference>
<gene>
    <name evidence="1" type="ORF">CEXT_621761</name>
</gene>
<proteinExistence type="predicted"/>